<accession>A0ABR3ET15</accession>
<evidence type="ECO:0000313" key="2">
    <source>
        <dbReference type="EMBL" id="KAL0566041.1"/>
    </source>
</evidence>
<dbReference type="InterPro" id="IPR037056">
    <property type="entry name" value="RNase_H1_N_sf"/>
</dbReference>
<feature type="compositionally biased region" description="Basic and acidic residues" evidence="1">
    <location>
        <begin position="31"/>
        <end position="41"/>
    </location>
</feature>
<dbReference type="Proteomes" id="UP001465976">
    <property type="component" value="Unassembled WGS sequence"/>
</dbReference>
<organism evidence="2 3">
    <name type="scientific">Marasmius crinis-equi</name>
    <dbReference type="NCBI Taxonomy" id="585013"/>
    <lineage>
        <taxon>Eukaryota</taxon>
        <taxon>Fungi</taxon>
        <taxon>Dikarya</taxon>
        <taxon>Basidiomycota</taxon>
        <taxon>Agaricomycotina</taxon>
        <taxon>Agaricomycetes</taxon>
        <taxon>Agaricomycetidae</taxon>
        <taxon>Agaricales</taxon>
        <taxon>Marasmiineae</taxon>
        <taxon>Marasmiaceae</taxon>
        <taxon>Marasmius</taxon>
    </lineage>
</organism>
<proteinExistence type="predicted"/>
<gene>
    <name evidence="2" type="ORF">V5O48_015976</name>
</gene>
<dbReference type="Gene3D" id="3.40.970.10">
    <property type="entry name" value="Ribonuclease H1, N-terminal domain"/>
    <property type="match status" value="1"/>
</dbReference>
<evidence type="ECO:0000256" key="1">
    <source>
        <dbReference type="SAM" id="MobiDB-lite"/>
    </source>
</evidence>
<evidence type="ECO:0000313" key="3">
    <source>
        <dbReference type="Proteomes" id="UP001465976"/>
    </source>
</evidence>
<comment type="caution">
    <text evidence="2">The sequence shown here is derived from an EMBL/GenBank/DDBJ whole genome shotgun (WGS) entry which is preliminary data.</text>
</comment>
<feature type="compositionally biased region" description="Polar residues" evidence="1">
    <location>
        <begin position="1"/>
        <end position="22"/>
    </location>
</feature>
<protein>
    <submittedName>
        <fullName evidence="2">Uncharacterized protein</fullName>
    </submittedName>
</protein>
<name>A0ABR3ET15_9AGAR</name>
<keyword evidence="3" id="KW-1185">Reference proteome</keyword>
<dbReference type="EMBL" id="JBAHYK010002029">
    <property type="protein sequence ID" value="KAL0566041.1"/>
    <property type="molecule type" value="Genomic_DNA"/>
</dbReference>
<reference evidence="2 3" key="1">
    <citation type="submission" date="2024-02" db="EMBL/GenBank/DDBJ databases">
        <title>A draft genome for the cacao thread blight pathogen Marasmius crinis-equi.</title>
        <authorList>
            <person name="Cohen S.P."/>
            <person name="Baruah I.K."/>
            <person name="Amoako-Attah I."/>
            <person name="Bukari Y."/>
            <person name="Meinhardt L.W."/>
            <person name="Bailey B.A."/>
        </authorList>
    </citation>
    <scope>NUCLEOTIDE SEQUENCE [LARGE SCALE GENOMIC DNA]</scope>
    <source>
        <strain evidence="2 3">GH-76</strain>
    </source>
</reference>
<feature type="region of interest" description="Disordered" evidence="1">
    <location>
        <begin position="1"/>
        <end position="41"/>
    </location>
</feature>
<sequence length="223" mass="24831">MVQVNENPQPSIAQPNPTSNESVFDGMPVPHAEHRYDGDRDVSTTRTTLEYPGGLVVTTTVEVRLKHPHGYAVLPSGGITADSEQAEDAHNVPSPVAPLLPTYRVPLPTSFSRPPNEEDYKRFYVIIAGKEVGIFLGDWDEVVTPLVRGVPGNRVEGYGTFDDAVYQYARAYQRKRPEWRVRVIGNPRPVEWDDSYHWGDGEMLGSVDITGLDIRPEFVTTVA</sequence>